<dbReference type="AlphaFoldDB" id="A0A1H7N0A7"/>
<proteinExistence type="predicted"/>
<name>A0A1H7N0A7_RUMAL</name>
<evidence type="ECO:0000313" key="2">
    <source>
        <dbReference type="Proteomes" id="UP000186015"/>
    </source>
</evidence>
<dbReference type="OrthoDB" id="9799109at2"/>
<dbReference type="RefSeq" id="WP_074834597.1">
    <property type="nucleotide sequence ID" value="NZ_FOAT01000013.1"/>
</dbReference>
<evidence type="ECO:0000313" key="1">
    <source>
        <dbReference type="EMBL" id="SEL16864.1"/>
    </source>
</evidence>
<gene>
    <name evidence="1" type="ORF">SAMN05216469_11357</name>
</gene>
<dbReference type="EMBL" id="FOAT01000013">
    <property type="protein sequence ID" value="SEL16864.1"/>
    <property type="molecule type" value="Genomic_DNA"/>
</dbReference>
<protein>
    <submittedName>
        <fullName evidence="1">Uncharacterized protein</fullName>
    </submittedName>
</protein>
<accession>A0A1H7N0A7</accession>
<organism evidence="1 2">
    <name type="scientific">Ruminococcus albus</name>
    <dbReference type="NCBI Taxonomy" id="1264"/>
    <lineage>
        <taxon>Bacteria</taxon>
        <taxon>Bacillati</taxon>
        <taxon>Bacillota</taxon>
        <taxon>Clostridia</taxon>
        <taxon>Eubacteriales</taxon>
        <taxon>Oscillospiraceae</taxon>
        <taxon>Ruminococcus</taxon>
    </lineage>
</organism>
<dbReference type="Proteomes" id="UP000186015">
    <property type="component" value="Unassembled WGS sequence"/>
</dbReference>
<sequence>MSIFRKKVTKKIPEGCEGLEIKVQTSTCTGEKTIGFFDRKSGELKYKELVRGKEDIHAFYESYGLVPPVDKSGENTHNR</sequence>
<reference evidence="1 2" key="1">
    <citation type="submission" date="2016-10" db="EMBL/GenBank/DDBJ databases">
        <authorList>
            <person name="de Groot N.N."/>
        </authorList>
    </citation>
    <scope>NUCLEOTIDE SEQUENCE [LARGE SCALE GENOMIC DNA]</scope>
    <source>
        <strain evidence="1 2">KH2T6</strain>
    </source>
</reference>